<dbReference type="InterPro" id="IPR026170">
    <property type="entry name" value="FAM173A/B"/>
</dbReference>
<dbReference type="RefSeq" id="WP_346051826.1">
    <property type="nucleotide sequence ID" value="NZ_JAYGII010000017.1"/>
</dbReference>
<comment type="caution">
    <text evidence="7">The sequence shown here is derived from an EMBL/GenBank/DDBJ whole genome shotgun (WGS) entry which is preliminary data.</text>
</comment>
<feature type="domain" description="Methyltransferase" evidence="5">
    <location>
        <begin position="50"/>
        <end position="121"/>
    </location>
</feature>
<dbReference type="SUPFAM" id="SSF53335">
    <property type="entry name" value="S-adenosyl-L-methionine-dependent methyltransferases"/>
    <property type="match status" value="1"/>
</dbReference>
<accession>A0AAP6JFY5</accession>
<evidence type="ECO:0000259" key="5">
    <source>
        <dbReference type="Pfam" id="PF13847"/>
    </source>
</evidence>
<name>A0AAP6JFY5_9GAMM</name>
<evidence type="ECO:0000256" key="4">
    <source>
        <dbReference type="SAM" id="SignalP"/>
    </source>
</evidence>
<keyword evidence="3" id="KW-0949">S-adenosyl-L-methionine</keyword>
<dbReference type="Gene3D" id="3.40.50.150">
    <property type="entry name" value="Vaccinia Virus protein VP39"/>
    <property type="match status" value="1"/>
</dbReference>
<evidence type="ECO:0000313" key="7">
    <source>
        <dbReference type="EMBL" id="MEA5446285.1"/>
    </source>
</evidence>
<evidence type="ECO:0000313" key="6">
    <source>
        <dbReference type="EMBL" id="MEA5445923.1"/>
    </source>
</evidence>
<dbReference type="PANTHER" id="PTHR13610">
    <property type="entry name" value="METHYLTRANSFERASE DOMAIN-CONTAINING PROTEIN"/>
    <property type="match status" value="1"/>
</dbReference>
<evidence type="ECO:0000256" key="2">
    <source>
        <dbReference type="ARBA" id="ARBA00022679"/>
    </source>
</evidence>
<dbReference type="Proteomes" id="UP001302316">
    <property type="component" value="Unassembled WGS sequence"/>
</dbReference>
<dbReference type="CDD" id="cd02440">
    <property type="entry name" value="AdoMet_MTases"/>
    <property type="match status" value="1"/>
</dbReference>
<proteinExistence type="predicted"/>
<dbReference type="EMBL" id="JAYGII010000017">
    <property type="protein sequence ID" value="MEA5445923.1"/>
    <property type="molecule type" value="Genomic_DNA"/>
</dbReference>
<dbReference type="PANTHER" id="PTHR13610:SF11">
    <property type="entry name" value="METHYLTRANSFERASE DOMAIN-CONTAINING PROTEIN"/>
    <property type="match status" value="1"/>
</dbReference>
<keyword evidence="1 7" id="KW-0489">Methyltransferase</keyword>
<evidence type="ECO:0000313" key="8">
    <source>
        <dbReference type="Proteomes" id="UP001302316"/>
    </source>
</evidence>
<sequence length="268" mass="29876">MRRSLLPTLFSLLLPGLAAPCQAETRPDVGFIQTPEPVVRAMLEVADTAPGDRVLDLGSGDGRIPIMAAVEFGAEGRGIEIDGQLVKLSRQRAEAAGVGEAVQFEQGDLFEADLSGADIITLYLLPELNQRLKPSLLSLPSGTRIVSHEFDMGRWQADDYRAVNQRKIYFWRVPAAVAGEWRASRQGKEIKLRLEQNYQRVWGEAELDGLITDLRDVRLDGDTLRFRIRTEASQRVMRARFRHGRLIELQSAPPLSGFSPASQWKVAD</sequence>
<keyword evidence="4" id="KW-0732">Signal</keyword>
<dbReference type="AlphaFoldDB" id="A0AAP6JFY5"/>
<protein>
    <submittedName>
        <fullName evidence="7">Methyltransferase domain-containing protein</fullName>
    </submittedName>
</protein>
<dbReference type="GO" id="GO:0032259">
    <property type="term" value="P:methylation"/>
    <property type="evidence" value="ECO:0007669"/>
    <property type="project" value="UniProtKB-KW"/>
</dbReference>
<feature type="signal peptide" evidence="4">
    <location>
        <begin position="1"/>
        <end position="23"/>
    </location>
</feature>
<dbReference type="InterPro" id="IPR025714">
    <property type="entry name" value="Methyltranfer_dom"/>
</dbReference>
<dbReference type="GO" id="GO:0016279">
    <property type="term" value="F:protein-lysine N-methyltransferase activity"/>
    <property type="evidence" value="ECO:0007669"/>
    <property type="project" value="InterPro"/>
</dbReference>
<keyword evidence="8" id="KW-1185">Reference proteome</keyword>
<reference evidence="7 8" key="1">
    <citation type="submission" date="2023-12" db="EMBL/GenBank/DDBJ databases">
        <title>Whole-genome sequencing of halo(alkali)philic microorganisms from hypersaline lakes.</title>
        <authorList>
            <person name="Sorokin D.Y."/>
            <person name="Merkel A.Y."/>
            <person name="Messina E."/>
            <person name="Yakimov M."/>
        </authorList>
    </citation>
    <scope>NUCLEOTIDE SEQUENCE [LARGE SCALE GENOMIC DNA]</scope>
    <source>
        <strain evidence="7 8">AB-CW1</strain>
    </source>
</reference>
<dbReference type="Pfam" id="PF13847">
    <property type="entry name" value="Methyltransf_31"/>
    <property type="match status" value="1"/>
</dbReference>
<dbReference type="InterPro" id="IPR029063">
    <property type="entry name" value="SAM-dependent_MTases_sf"/>
</dbReference>
<organism evidence="7 8">
    <name type="scientific">Natronospira elongata</name>
    <dbReference type="NCBI Taxonomy" id="3110268"/>
    <lineage>
        <taxon>Bacteria</taxon>
        <taxon>Pseudomonadati</taxon>
        <taxon>Pseudomonadota</taxon>
        <taxon>Gammaproteobacteria</taxon>
        <taxon>Natronospirales</taxon>
        <taxon>Natronospiraceae</taxon>
        <taxon>Natronospira</taxon>
    </lineage>
</organism>
<gene>
    <name evidence="6" type="ORF">VCB98_08840</name>
    <name evidence="7" type="ORF">VCB98_10685</name>
</gene>
<evidence type="ECO:0000256" key="1">
    <source>
        <dbReference type="ARBA" id="ARBA00022603"/>
    </source>
</evidence>
<keyword evidence="2" id="KW-0808">Transferase</keyword>
<evidence type="ECO:0000256" key="3">
    <source>
        <dbReference type="ARBA" id="ARBA00022691"/>
    </source>
</evidence>
<dbReference type="EMBL" id="JAYGII010000026">
    <property type="protein sequence ID" value="MEA5446285.1"/>
    <property type="molecule type" value="Genomic_DNA"/>
</dbReference>
<feature type="chain" id="PRO_5044711736" evidence="4">
    <location>
        <begin position="24"/>
        <end position="268"/>
    </location>
</feature>